<dbReference type="GO" id="GO:0016779">
    <property type="term" value="F:nucleotidyltransferase activity"/>
    <property type="evidence" value="ECO:0007669"/>
    <property type="project" value="InterPro"/>
</dbReference>
<gene>
    <name evidence="2" type="ORF">H8D96_20325</name>
</gene>
<evidence type="ECO:0000313" key="2">
    <source>
        <dbReference type="EMBL" id="MBC8434262.1"/>
    </source>
</evidence>
<dbReference type="InterPro" id="IPR002934">
    <property type="entry name" value="Polymerase_NTP_transf_dom"/>
</dbReference>
<dbReference type="PANTHER" id="PTHR33933">
    <property type="entry name" value="NUCLEOTIDYLTRANSFERASE"/>
    <property type="match status" value="1"/>
</dbReference>
<sequence>MKSNEQAALVKLKRELEKTLNLVDYRVFGSKARGEESPESDIDVMIEVENYTPEVEALIDELVFEINLDHDCLISAVIFGSKELHEGPLRESPIYKSISREGIRI</sequence>
<feature type="domain" description="Polymerase nucleotidyl transferase" evidence="1">
    <location>
        <begin position="11"/>
        <end position="67"/>
    </location>
</feature>
<dbReference type="Gene3D" id="3.30.460.10">
    <property type="entry name" value="Beta Polymerase, domain 2"/>
    <property type="match status" value="1"/>
</dbReference>
<dbReference type="Pfam" id="PF01909">
    <property type="entry name" value="NTP_transf_2"/>
    <property type="match status" value="1"/>
</dbReference>
<protein>
    <submittedName>
        <fullName evidence="2">Nucleotidyltransferase domain-containing protein</fullName>
    </submittedName>
</protein>
<accession>A0A8J6P7W2</accession>
<name>A0A8J6P7W2_9BACT</name>
<dbReference type="CDD" id="cd05403">
    <property type="entry name" value="NT_KNTase_like"/>
    <property type="match status" value="1"/>
</dbReference>
<evidence type="ECO:0000313" key="3">
    <source>
        <dbReference type="Proteomes" id="UP000605201"/>
    </source>
</evidence>
<dbReference type="Proteomes" id="UP000605201">
    <property type="component" value="Unassembled WGS sequence"/>
</dbReference>
<comment type="caution">
    <text evidence="2">The sequence shown here is derived from an EMBL/GenBank/DDBJ whole genome shotgun (WGS) entry which is preliminary data.</text>
</comment>
<dbReference type="SUPFAM" id="SSF81301">
    <property type="entry name" value="Nucleotidyltransferase"/>
    <property type="match status" value="1"/>
</dbReference>
<organism evidence="2 3">
    <name type="scientific">Candidatus Desulfatibia vada</name>
    <dbReference type="NCBI Taxonomy" id="2841696"/>
    <lineage>
        <taxon>Bacteria</taxon>
        <taxon>Pseudomonadati</taxon>
        <taxon>Thermodesulfobacteriota</taxon>
        <taxon>Desulfobacteria</taxon>
        <taxon>Desulfobacterales</taxon>
        <taxon>Desulfobacterales incertae sedis</taxon>
        <taxon>Candidatus Desulfatibia</taxon>
    </lineage>
</organism>
<dbReference type="InterPro" id="IPR052548">
    <property type="entry name" value="Type_VII_TA_antitoxin"/>
</dbReference>
<dbReference type="EMBL" id="JACNIG010000406">
    <property type="protein sequence ID" value="MBC8434262.1"/>
    <property type="molecule type" value="Genomic_DNA"/>
</dbReference>
<reference evidence="2 3" key="1">
    <citation type="submission" date="2020-08" db="EMBL/GenBank/DDBJ databases">
        <title>Bridging the membrane lipid divide: bacteria of the FCB group superphylum have the potential to synthesize archaeal ether lipids.</title>
        <authorList>
            <person name="Villanueva L."/>
            <person name="Von Meijenfeldt F.A.B."/>
            <person name="Westbye A.B."/>
            <person name="Yadav S."/>
            <person name="Hopmans E.C."/>
            <person name="Dutilh B.E."/>
            <person name="Sinninghe Damste J.S."/>
        </authorList>
    </citation>
    <scope>NUCLEOTIDE SEQUENCE [LARGE SCALE GENOMIC DNA]</scope>
    <source>
        <strain evidence="2">NIOZ-UU17</strain>
    </source>
</reference>
<dbReference type="AlphaFoldDB" id="A0A8J6P7W2"/>
<dbReference type="PANTHER" id="PTHR33933:SF1">
    <property type="entry name" value="PROTEIN ADENYLYLTRANSFERASE MNTA-RELATED"/>
    <property type="match status" value="1"/>
</dbReference>
<evidence type="ECO:0000259" key="1">
    <source>
        <dbReference type="Pfam" id="PF01909"/>
    </source>
</evidence>
<dbReference type="InterPro" id="IPR043519">
    <property type="entry name" value="NT_sf"/>
</dbReference>
<proteinExistence type="predicted"/>